<evidence type="ECO:0000256" key="5">
    <source>
        <dbReference type="SAM" id="MobiDB-lite"/>
    </source>
</evidence>
<comment type="caution">
    <text evidence="6">The sequence shown here is derived from an EMBL/GenBank/DDBJ whole genome shotgun (WGS) entry which is preliminary data.</text>
</comment>
<feature type="region of interest" description="Disordered" evidence="5">
    <location>
        <begin position="34"/>
        <end position="60"/>
    </location>
</feature>
<accession>A0A4R8TPA7</accession>
<dbReference type="PANTHER" id="PTHR14742">
    <property type="entry name" value="RIBONUCLEASE P SUBUNIT P21"/>
    <property type="match status" value="1"/>
</dbReference>
<evidence type="ECO:0000256" key="3">
    <source>
        <dbReference type="ARBA" id="ARBA00022833"/>
    </source>
</evidence>
<dbReference type="Gene3D" id="6.20.50.20">
    <property type="match status" value="1"/>
</dbReference>
<feature type="compositionally biased region" description="Low complexity" evidence="5">
    <location>
        <begin position="35"/>
        <end position="45"/>
    </location>
</feature>
<keyword evidence="7" id="KW-1185">Reference proteome</keyword>
<evidence type="ECO:0000313" key="6">
    <source>
        <dbReference type="EMBL" id="TEA20420.1"/>
    </source>
</evidence>
<keyword evidence="2" id="KW-0479">Metal-binding</keyword>
<gene>
    <name evidence="6" type="primary">rpr2</name>
    <name evidence="6" type="ORF">C8034_v008912</name>
</gene>
<dbReference type="InterPro" id="IPR007175">
    <property type="entry name" value="Rpr2/Snm1/Rpp21"/>
</dbReference>
<dbReference type="Pfam" id="PF04032">
    <property type="entry name" value="Rpr2"/>
    <property type="match status" value="1"/>
</dbReference>
<reference evidence="6 7" key="1">
    <citation type="submission" date="2018-11" db="EMBL/GenBank/DDBJ databases">
        <title>Genome sequence and assembly of Colletotrichum sidae.</title>
        <authorList>
            <person name="Gan P."/>
            <person name="Shirasu K."/>
        </authorList>
    </citation>
    <scope>NUCLEOTIDE SEQUENCE [LARGE SCALE GENOMIC DNA]</scope>
    <source>
        <strain evidence="6 7">CBS 518.97</strain>
    </source>
</reference>
<feature type="compositionally biased region" description="Polar residues" evidence="5">
    <location>
        <begin position="195"/>
        <end position="205"/>
    </location>
</feature>
<dbReference type="EMBL" id="QAPF01000033">
    <property type="protein sequence ID" value="TEA20420.1"/>
    <property type="molecule type" value="Genomic_DNA"/>
</dbReference>
<sequence length="227" mass="25064">MAKAKSKVDSLPNRHAYTRVSYLHQAACYLATVQSPSSKPTPTSSVAQGDAQISGRSKHPASETVARRLVCDIRAVSLKAQVRPSPAVKQMLCKYCNTLLIEGRTCSTAVVNPSKGGRKPWADVMVTTCNVCSRVKRFPVSAKKQMRRTLREPRTKESTEEQQEQREAQVPQELQELQDLQAPQKQQQPRESQANQDQKPQQEPQGRQEAQEPVIASDEAMGGVGTG</sequence>
<evidence type="ECO:0000256" key="2">
    <source>
        <dbReference type="ARBA" id="ARBA00022723"/>
    </source>
</evidence>
<dbReference type="GO" id="GO:0008033">
    <property type="term" value="P:tRNA processing"/>
    <property type="evidence" value="ECO:0007669"/>
    <property type="project" value="UniProtKB-KW"/>
</dbReference>
<keyword evidence="1" id="KW-0819">tRNA processing</keyword>
<proteinExistence type="inferred from homology"/>
<protein>
    <submittedName>
        <fullName evidence="6">Ribonuclease P protein subunit rpr2</fullName>
    </submittedName>
</protein>
<feature type="compositionally biased region" description="Basic and acidic residues" evidence="5">
    <location>
        <begin position="149"/>
        <end position="167"/>
    </location>
</feature>
<evidence type="ECO:0000256" key="4">
    <source>
        <dbReference type="ARBA" id="ARBA00038402"/>
    </source>
</evidence>
<keyword evidence="3" id="KW-0862">Zinc</keyword>
<name>A0A4R8TPA7_9PEZI</name>
<dbReference type="GO" id="GO:0046872">
    <property type="term" value="F:metal ion binding"/>
    <property type="evidence" value="ECO:0007669"/>
    <property type="project" value="UniProtKB-KW"/>
</dbReference>
<evidence type="ECO:0000256" key="1">
    <source>
        <dbReference type="ARBA" id="ARBA00022694"/>
    </source>
</evidence>
<dbReference type="AlphaFoldDB" id="A0A4R8TPA7"/>
<evidence type="ECO:0000313" key="7">
    <source>
        <dbReference type="Proteomes" id="UP000295604"/>
    </source>
</evidence>
<feature type="compositionally biased region" description="Low complexity" evidence="5">
    <location>
        <begin position="175"/>
        <end position="194"/>
    </location>
</feature>
<dbReference type="GO" id="GO:0005655">
    <property type="term" value="C:nucleolar ribonuclease P complex"/>
    <property type="evidence" value="ECO:0007669"/>
    <property type="project" value="TreeGrafter"/>
</dbReference>
<dbReference type="PANTHER" id="PTHR14742:SF0">
    <property type="entry name" value="RIBONUCLEASE P PROTEIN SUBUNIT P21"/>
    <property type="match status" value="1"/>
</dbReference>
<dbReference type="Proteomes" id="UP000295604">
    <property type="component" value="Unassembled WGS sequence"/>
</dbReference>
<organism evidence="6 7">
    <name type="scientific">Colletotrichum sidae</name>
    <dbReference type="NCBI Taxonomy" id="1347389"/>
    <lineage>
        <taxon>Eukaryota</taxon>
        <taxon>Fungi</taxon>
        <taxon>Dikarya</taxon>
        <taxon>Ascomycota</taxon>
        <taxon>Pezizomycotina</taxon>
        <taxon>Sordariomycetes</taxon>
        <taxon>Hypocreomycetidae</taxon>
        <taxon>Glomerellales</taxon>
        <taxon>Glomerellaceae</taxon>
        <taxon>Colletotrichum</taxon>
        <taxon>Colletotrichum orbiculare species complex</taxon>
    </lineage>
</organism>
<comment type="similarity">
    <text evidence="4">Belongs to the eukaryotic/archaeal RNase P protein component 4 family.</text>
</comment>
<feature type="region of interest" description="Disordered" evidence="5">
    <location>
        <begin position="142"/>
        <end position="227"/>
    </location>
</feature>